<dbReference type="eggNOG" id="COG0438">
    <property type="taxonomic scope" value="Bacteria"/>
</dbReference>
<evidence type="ECO:0000259" key="1">
    <source>
        <dbReference type="Pfam" id="PF00534"/>
    </source>
</evidence>
<dbReference type="Proteomes" id="UP000011859">
    <property type="component" value="Chromosome"/>
</dbReference>
<gene>
    <name evidence="3" type="ORF">R2APBS1_0356</name>
</gene>
<feature type="domain" description="Glycosyl transferase family 1" evidence="1">
    <location>
        <begin position="207"/>
        <end position="353"/>
    </location>
</feature>
<dbReference type="PANTHER" id="PTHR12526">
    <property type="entry name" value="GLYCOSYLTRANSFERASE"/>
    <property type="match status" value="1"/>
</dbReference>
<dbReference type="STRING" id="666685.R2APBS1_0356"/>
<dbReference type="AlphaFoldDB" id="M4NCN1"/>
<reference evidence="3 4" key="1">
    <citation type="submission" date="2012-04" db="EMBL/GenBank/DDBJ databases">
        <title>Complete genome of Rhodanobacter sp. 2APBS1.</title>
        <authorList>
            <consortium name="US DOE Joint Genome Institute"/>
            <person name="Huntemann M."/>
            <person name="Wei C.-L."/>
            <person name="Han J."/>
            <person name="Detter J.C."/>
            <person name="Han C."/>
            <person name="Tapia R."/>
            <person name="Munk A.C.C."/>
            <person name="Chen A."/>
            <person name="Krypides N."/>
            <person name="Mavromatis K."/>
            <person name="Markowitz V."/>
            <person name="Szeto E."/>
            <person name="Ivanova N."/>
            <person name="Mikhailova N."/>
            <person name="Ovchinnikova G."/>
            <person name="Pagani I."/>
            <person name="Pati A."/>
            <person name="Goodwin L."/>
            <person name="Peters L."/>
            <person name="Pitluck S."/>
            <person name="Woyke T."/>
            <person name="Prakash O."/>
            <person name="Elkins J."/>
            <person name="Brown S."/>
            <person name="Palumbo A."/>
            <person name="Hemme C."/>
            <person name="Zhou J."/>
            <person name="Watson D."/>
            <person name="Jardine P."/>
            <person name="Kostka J."/>
            <person name="Green S."/>
        </authorList>
    </citation>
    <scope>NUCLEOTIDE SEQUENCE [LARGE SCALE GENOMIC DNA]</scope>
    <source>
        <strain evidence="3 4">2APBS1</strain>
    </source>
</reference>
<dbReference type="Pfam" id="PF00534">
    <property type="entry name" value="Glycos_transf_1"/>
    <property type="match status" value="1"/>
</dbReference>
<dbReference type="Pfam" id="PF13439">
    <property type="entry name" value="Glyco_transf_4"/>
    <property type="match status" value="1"/>
</dbReference>
<dbReference type="KEGG" id="rhd:R2APBS1_0356"/>
<dbReference type="GO" id="GO:1901135">
    <property type="term" value="P:carbohydrate derivative metabolic process"/>
    <property type="evidence" value="ECO:0007669"/>
    <property type="project" value="UniProtKB-ARBA"/>
</dbReference>
<proteinExistence type="predicted"/>
<dbReference type="EMBL" id="CP003470">
    <property type="protein sequence ID" value="AGG87532.1"/>
    <property type="molecule type" value="Genomic_DNA"/>
</dbReference>
<dbReference type="Gene3D" id="3.40.50.2000">
    <property type="entry name" value="Glycogen Phosphorylase B"/>
    <property type="match status" value="2"/>
</dbReference>
<dbReference type="HOGENOM" id="CLU_009583_0_3_6"/>
<protein>
    <submittedName>
        <fullName evidence="3">Glycosyltransferase</fullName>
    </submittedName>
</protein>
<accession>M4NCN1</accession>
<dbReference type="InterPro" id="IPR001296">
    <property type="entry name" value="Glyco_trans_1"/>
</dbReference>
<name>M4NCN1_9GAMM</name>
<sequence precursor="true">MKASSPELMSSMVVPVKLLTVVQLIPALHSGGAERSALEIARALVQAGHRSVVISAGGRLVEQLQAEGSEHITLDLGRKSLATLARLGALRRVLRELKPDIVHARSRLPAWLGWWALRGMTPRPHFVTTVHGLNSPGRYSAILLRGERVIAVSQTLRDYVLSHYRWLEPGRVRVIPRGIDPEAFPYGHRPDDAWQKAFFAEFPALAGAPLLTLPGRGTRLKGHHDAVELLADLKRRGIEARLLLLGVIEPGREAYVAELRELIRVRGMTSQVVLTPPRHDVRDIYAISALVLQLSNRPESFGRTVIEALSLCRPVLGYAHGGVGELLAELYPAGRVPPGDRERLVERAAELLRVAPPISPLQSYRLVDMQQATLALYDEVAAG</sequence>
<dbReference type="InterPro" id="IPR028098">
    <property type="entry name" value="Glyco_trans_4-like_N"/>
</dbReference>
<keyword evidence="3" id="KW-0808">Transferase</keyword>
<evidence type="ECO:0000259" key="2">
    <source>
        <dbReference type="Pfam" id="PF13439"/>
    </source>
</evidence>
<organism evidence="3 4">
    <name type="scientific">Rhodanobacter denitrificans</name>
    <dbReference type="NCBI Taxonomy" id="666685"/>
    <lineage>
        <taxon>Bacteria</taxon>
        <taxon>Pseudomonadati</taxon>
        <taxon>Pseudomonadota</taxon>
        <taxon>Gammaproteobacteria</taxon>
        <taxon>Lysobacterales</taxon>
        <taxon>Rhodanobacteraceae</taxon>
        <taxon>Rhodanobacter</taxon>
    </lineage>
</organism>
<feature type="domain" description="Glycosyltransferase subfamily 4-like N-terminal" evidence="2">
    <location>
        <begin position="31"/>
        <end position="182"/>
    </location>
</feature>
<evidence type="ECO:0000313" key="4">
    <source>
        <dbReference type="Proteomes" id="UP000011859"/>
    </source>
</evidence>
<evidence type="ECO:0000313" key="3">
    <source>
        <dbReference type="EMBL" id="AGG87532.1"/>
    </source>
</evidence>
<dbReference type="PANTHER" id="PTHR12526:SF638">
    <property type="entry name" value="SPORE COAT PROTEIN SA"/>
    <property type="match status" value="1"/>
</dbReference>
<keyword evidence="4" id="KW-1185">Reference proteome</keyword>
<dbReference type="SUPFAM" id="SSF53756">
    <property type="entry name" value="UDP-Glycosyltransferase/glycogen phosphorylase"/>
    <property type="match status" value="1"/>
</dbReference>
<dbReference type="GO" id="GO:0016757">
    <property type="term" value="F:glycosyltransferase activity"/>
    <property type="evidence" value="ECO:0007669"/>
    <property type="project" value="InterPro"/>
</dbReference>